<dbReference type="Gene3D" id="1.10.579.10">
    <property type="entry name" value="DNA Cyclobutane Dipyrimidine Photolyase, subunit A, domain 3"/>
    <property type="match status" value="1"/>
</dbReference>
<dbReference type="InterPro" id="IPR005101">
    <property type="entry name" value="Cryptochr/Photolyase_FAD-bd"/>
</dbReference>
<dbReference type="PRINTS" id="PR00147">
    <property type="entry name" value="DNAPHOTLYASE"/>
</dbReference>
<dbReference type="PANTHER" id="PTHR11455">
    <property type="entry name" value="CRYPTOCHROME"/>
    <property type="match status" value="1"/>
</dbReference>
<keyword evidence="2 4" id="KW-0285">Flavoprotein</keyword>
<evidence type="ECO:0000256" key="1">
    <source>
        <dbReference type="ARBA" id="ARBA00005862"/>
    </source>
</evidence>
<evidence type="ECO:0000259" key="5">
    <source>
        <dbReference type="PROSITE" id="PS51645"/>
    </source>
</evidence>
<dbReference type="InterPro" id="IPR036134">
    <property type="entry name" value="Crypto/Photolyase_FAD-like_sf"/>
</dbReference>
<feature type="binding site" evidence="4">
    <location>
        <position position="405"/>
    </location>
    <ligand>
        <name>FAD</name>
        <dbReference type="ChEBI" id="CHEBI:57692"/>
    </ligand>
</feature>
<dbReference type="EMBL" id="QWIM01001680">
    <property type="protein sequence ID" value="RMY22536.1"/>
    <property type="molecule type" value="Genomic_DNA"/>
</dbReference>
<dbReference type="GO" id="GO:0032922">
    <property type="term" value="P:circadian regulation of gene expression"/>
    <property type="evidence" value="ECO:0007669"/>
    <property type="project" value="TreeGrafter"/>
</dbReference>
<dbReference type="Pfam" id="PF00875">
    <property type="entry name" value="DNA_photolyase"/>
    <property type="match status" value="1"/>
</dbReference>
<dbReference type="Gene3D" id="3.40.50.620">
    <property type="entry name" value="HUPs"/>
    <property type="match status" value="1"/>
</dbReference>
<dbReference type="GO" id="GO:0003904">
    <property type="term" value="F:deoxyribodipyrimidine photo-lyase activity"/>
    <property type="evidence" value="ECO:0007669"/>
    <property type="project" value="TreeGrafter"/>
</dbReference>
<protein>
    <recommendedName>
        <fullName evidence="5">Photolyase/cryptochrome alpha/beta domain-containing protein</fullName>
    </recommendedName>
</protein>
<evidence type="ECO:0000313" key="6">
    <source>
        <dbReference type="EMBL" id="RMY22536.1"/>
    </source>
</evidence>
<name>A0A3M7A4P6_HORWE</name>
<dbReference type="SUPFAM" id="SSF52425">
    <property type="entry name" value="Cryptochrome/photolyase, N-terminal domain"/>
    <property type="match status" value="1"/>
</dbReference>
<comment type="cofactor">
    <cofactor evidence="4">
        <name>FAD</name>
        <dbReference type="ChEBI" id="CHEBI:57692"/>
    </cofactor>
    <text evidence="4">Binds 1 FAD per subunit.</text>
</comment>
<dbReference type="PANTHER" id="PTHR11455:SF18">
    <property type="entry name" value="SI:CH1073-390K14.1"/>
    <property type="match status" value="1"/>
</dbReference>
<dbReference type="InterPro" id="IPR014729">
    <property type="entry name" value="Rossmann-like_a/b/a_fold"/>
</dbReference>
<comment type="similarity">
    <text evidence="1">Belongs to the DNA photolyase class-1 family.</text>
</comment>
<feature type="domain" description="Photolyase/cryptochrome alpha/beta" evidence="5">
    <location>
        <begin position="111"/>
        <end position="249"/>
    </location>
</feature>
<evidence type="ECO:0000256" key="3">
    <source>
        <dbReference type="ARBA" id="ARBA00022827"/>
    </source>
</evidence>
<feature type="binding site" evidence="4">
    <location>
        <begin position="408"/>
        <end position="415"/>
    </location>
    <ligand>
        <name>FAD</name>
        <dbReference type="ChEBI" id="CHEBI:57692"/>
    </ligand>
</feature>
<dbReference type="GO" id="GO:0003677">
    <property type="term" value="F:DNA binding"/>
    <property type="evidence" value="ECO:0007669"/>
    <property type="project" value="TreeGrafter"/>
</dbReference>
<dbReference type="GO" id="GO:0005737">
    <property type="term" value="C:cytoplasm"/>
    <property type="evidence" value="ECO:0007669"/>
    <property type="project" value="TreeGrafter"/>
</dbReference>
<gene>
    <name evidence="6" type="ORF">D0866_11914</name>
</gene>
<sequence>MSSSLDYFIIARGLPSQAERPWLRRFKLTSIPSTHLLRLPPIRSFCYSPAIMTPKKHARSESQTQDDYIQVDKALKHPSPKRAKQIDEDTPYENLCELIDETREKDSKVRNVLHWFRSKDIRQEDNKGLHAAAQKAKEGDANLITMYLFSLKDMEWHGTSPARSDFILESLRILKGQLEERNIPLAIVVSEERGTKTQKVMDFVKENDVSHIYANMEYEVDELRRDVSVAKHVQKEKDLAFEVLHDQTVVIPGTLTTGNGGPMKVFTPYHKAWLAETKSEPSLLDTVPAPEGNDKSAAETFKALFDTKVPELPESKQYSSKEDRDRLRKLWPPGNEAGMNRLQHFLDKKVAGYMTHRSEPARDPSSRLSPYFASGIISVRDVLARTKKHNNGKHFDAGDRGIDSWVREIVFREFYRQTLVTTPHTSMNLPQNLKFDFVQWEEDPSGWQKWCEGQTGVPWIDAGMRQLNTEAYMHNRLRMNTSSYLRANLLIDYRKGERYFAERLIDWDLSNNTQGWEPSYTIFNPVTQAEKCDPKGDYIRKWVPELAGLKGKEIFAPHERLGKAEFEKLGYPKPHVEYSATAQRAKERYKRDLHSAEL</sequence>
<organism evidence="6 7">
    <name type="scientific">Hortaea werneckii</name>
    <name type="common">Black yeast</name>
    <name type="synonym">Cladosporium werneckii</name>
    <dbReference type="NCBI Taxonomy" id="91943"/>
    <lineage>
        <taxon>Eukaryota</taxon>
        <taxon>Fungi</taxon>
        <taxon>Dikarya</taxon>
        <taxon>Ascomycota</taxon>
        <taxon>Pezizomycotina</taxon>
        <taxon>Dothideomycetes</taxon>
        <taxon>Dothideomycetidae</taxon>
        <taxon>Mycosphaerellales</taxon>
        <taxon>Teratosphaeriaceae</taxon>
        <taxon>Hortaea</taxon>
    </lineage>
</organism>
<accession>A0A3M7A4P6</accession>
<dbReference type="Proteomes" id="UP000276864">
    <property type="component" value="Unassembled WGS sequence"/>
</dbReference>
<dbReference type="Gene3D" id="1.25.40.80">
    <property type="match status" value="1"/>
</dbReference>
<feature type="binding site" evidence="4">
    <location>
        <position position="353"/>
    </location>
    <ligand>
        <name>FAD</name>
        <dbReference type="ChEBI" id="CHEBI:57692"/>
    </ligand>
</feature>
<dbReference type="GO" id="GO:0071949">
    <property type="term" value="F:FAD binding"/>
    <property type="evidence" value="ECO:0007669"/>
    <property type="project" value="TreeGrafter"/>
</dbReference>
<proteinExistence type="inferred from homology"/>
<dbReference type="GO" id="GO:0043153">
    <property type="term" value="P:entrainment of circadian clock by photoperiod"/>
    <property type="evidence" value="ECO:0007669"/>
    <property type="project" value="TreeGrafter"/>
</dbReference>
<reference evidence="6 7" key="1">
    <citation type="journal article" date="2018" name="BMC Genomics">
        <title>Genomic evidence for intraspecific hybridization in a clonal and extremely halotolerant yeast.</title>
        <authorList>
            <person name="Gostincar C."/>
            <person name="Stajich J.E."/>
            <person name="Zupancic J."/>
            <person name="Zalar P."/>
            <person name="Gunde-Cimerman N."/>
        </authorList>
    </citation>
    <scope>NUCLEOTIDE SEQUENCE [LARGE SCALE GENOMIC DNA]</scope>
    <source>
        <strain evidence="6 7">EXF-6651</strain>
    </source>
</reference>
<comment type="caution">
    <text evidence="6">The sequence shown here is derived from an EMBL/GenBank/DDBJ whole genome shotgun (WGS) entry which is preliminary data.</text>
</comment>
<dbReference type="AlphaFoldDB" id="A0A3M7A4P6"/>
<evidence type="ECO:0000256" key="2">
    <source>
        <dbReference type="ARBA" id="ARBA00022630"/>
    </source>
</evidence>
<dbReference type="GO" id="GO:0005634">
    <property type="term" value="C:nucleus"/>
    <property type="evidence" value="ECO:0007669"/>
    <property type="project" value="TreeGrafter"/>
</dbReference>
<evidence type="ECO:0000256" key="4">
    <source>
        <dbReference type="PIRSR" id="PIRSR602081-1"/>
    </source>
</evidence>
<feature type="binding site" evidence="4">
    <location>
        <begin position="506"/>
        <end position="508"/>
    </location>
    <ligand>
        <name>FAD</name>
        <dbReference type="ChEBI" id="CHEBI:57692"/>
    </ligand>
</feature>
<dbReference type="VEuPathDB" id="FungiDB:BTJ68_09641"/>
<dbReference type="PROSITE" id="PS51645">
    <property type="entry name" value="PHR_CRY_ALPHA_BETA"/>
    <property type="match status" value="1"/>
</dbReference>
<dbReference type="InterPro" id="IPR036155">
    <property type="entry name" value="Crypto/Photolyase_N_sf"/>
</dbReference>
<dbReference type="InterPro" id="IPR006050">
    <property type="entry name" value="DNA_photolyase_N"/>
</dbReference>
<evidence type="ECO:0000313" key="7">
    <source>
        <dbReference type="Proteomes" id="UP000276864"/>
    </source>
</evidence>
<dbReference type="SUPFAM" id="SSF48173">
    <property type="entry name" value="Cryptochrome/photolyase FAD-binding domain"/>
    <property type="match status" value="1"/>
</dbReference>
<dbReference type="Pfam" id="PF03441">
    <property type="entry name" value="FAD_binding_7"/>
    <property type="match status" value="1"/>
</dbReference>
<keyword evidence="3 4" id="KW-0274">FAD</keyword>
<feature type="binding site" evidence="4">
    <location>
        <begin position="365"/>
        <end position="369"/>
    </location>
    <ligand>
        <name>FAD</name>
        <dbReference type="ChEBI" id="CHEBI:57692"/>
    </ligand>
</feature>
<dbReference type="InterPro" id="IPR002081">
    <property type="entry name" value="Cryptochrome/DNA_photolyase_1"/>
</dbReference>